<dbReference type="GO" id="GO:0005576">
    <property type="term" value="C:extracellular region"/>
    <property type="evidence" value="ECO:0007669"/>
    <property type="project" value="InterPro"/>
</dbReference>
<reference evidence="4 5" key="3">
    <citation type="submission" date="2019-01" db="EMBL/GenBank/DDBJ databases">
        <title>The decoding of complex shrimp genome reveals the adaptation for benthos swimmer, frequently molting mechanism and breeding impact on genome.</title>
        <authorList>
            <person name="Sun Y."/>
            <person name="Gao Y."/>
            <person name="Yu Y."/>
        </authorList>
    </citation>
    <scope>NUCLEOTIDE SEQUENCE [LARGE SCALE GENOMIC DNA]</scope>
    <source>
        <tissue evidence="4">Muscle</tissue>
    </source>
</reference>
<accession>A0A3R7PPS2</accession>
<gene>
    <name evidence="3" type="primary">CPAP1</name>
    <name evidence="4" type="ORF">C7M84_002461</name>
</gene>
<evidence type="ECO:0000313" key="4">
    <source>
        <dbReference type="EMBL" id="ROT78834.1"/>
    </source>
</evidence>
<evidence type="ECO:0000259" key="2">
    <source>
        <dbReference type="PROSITE" id="PS50940"/>
    </source>
</evidence>
<dbReference type="Gene3D" id="2.170.140.10">
    <property type="entry name" value="Chitin binding domain"/>
    <property type="match status" value="1"/>
</dbReference>
<dbReference type="InterPro" id="IPR036508">
    <property type="entry name" value="Chitin-bd_dom_sf"/>
</dbReference>
<reference evidence="4 5" key="1">
    <citation type="submission" date="2018-04" db="EMBL/GenBank/DDBJ databases">
        <authorList>
            <person name="Zhang X."/>
            <person name="Yuan J."/>
            <person name="Li F."/>
            <person name="Xiang J."/>
        </authorList>
    </citation>
    <scope>NUCLEOTIDE SEQUENCE [LARGE SCALE GENOMIC DNA]</scope>
    <source>
        <tissue evidence="4">Muscle</tissue>
    </source>
</reference>
<dbReference type="InterPro" id="IPR002557">
    <property type="entry name" value="Chitin-bd_dom"/>
</dbReference>
<dbReference type="SUPFAM" id="SSF57625">
    <property type="entry name" value="Invertebrate chitin-binding proteins"/>
    <property type="match status" value="1"/>
</dbReference>
<reference evidence="3" key="2">
    <citation type="submission" date="2018-06" db="EMBL/GenBank/DDBJ databases">
        <title>A novel cuticle protein involved in WSSV infection to the Pacific white shrimp Litopenaeus vannamei.</title>
        <authorList>
            <person name="Yang F."/>
            <person name="Li S."/>
            <person name="Xiang J."/>
            <person name="Li F."/>
        </authorList>
    </citation>
    <scope>NUCLEOTIDE SEQUENCE</scope>
</reference>
<feature type="signal peptide" evidence="1">
    <location>
        <begin position="1"/>
        <end position="17"/>
    </location>
</feature>
<feature type="domain" description="Chitin-binding type-2" evidence="2">
    <location>
        <begin position="32"/>
        <end position="100"/>
    </location>
</feature>
<feature type="chain" id="PRO_5033395194" evidence="1">
    <location>
        <begin position="18"/>
        <end position="122"/>
    </location>
</feature>
<keyword evidence="1" id="KW-0732">Signal</keyword>
<sequence>MMKVLLILSALAVTAFGRMAGVLPGGFRINDGFSCDGRPYGFYADADNDCKAYHVCEPVVDEDGQLVEMAHYTFLCGEKTVFDQEQLSCATPGEAYPCANAAAIYEETNRRLLIEAEDQTEP</sequence>
<dbReference type="PANTHER" id="PTHR22933:SF43">
    <property type="entry name" value="LP10131P"/>
    <property type="match status" value="1"/>
</dbReference>
<evidence type="ECO:0000256" key="1">
    <source>
        <dbReference type="SAM" id="SignalP"/>
    </source>
</evidence>
<name>A0A3R7PPS2_PENVA</name>
<organism evidence="4 5">
    <name type="scientific">Penaeus vannamei</name>
    <name type="common">Whiteleg shrimp</name>
    <name type="synonym">Litopenaeus vannamei</name>
    <dbReference type="NCBI Taxonomy" id="6689"/>
    <lineage>
        <taxon>Eukaryota</taxon>
        <taxon>Metazoa</taxon>
        <taxon>Ecdysozoa</taxon>
        <taxon>Arthropoda</taxon>
        <taxon>Crustacea</taxon>
        <taxon>Multicrustacea</taxon>
        <taxon>Malacostraca</taxon>
        <taxon>Eumalacostraca</taxon>
        <taxon>Eucarida</taxon>
        <taxon>Decapoda</taxon>
        <taxon>Dendrobranchiata</taxon>
        <taxon>Penaeoidea</taxon>
        <taxon>Penaeidae</taxon>
        <taxon>Penaeus</taxon>
    </lineage>
</organism>
<dbReference type="PROSITE" id="PS50940">
    <property type="entry name" value="CHIT_BIND_II"/>
    <property type="match status" value="1"/>
</dbReference>
<evidence type="ECO:0000313" key="5">
    <source>
        <dbReference type="Proteomes" id="UP000283509"/>
    </source>
</evidence>
<dbReference type="InterPro" id="IPR052976">
    <property type="entry name" value="Scoloptoxin-like"/>
</dbReference>
<dbReference type="PANTHER" id="PTHR22933">
    <property type="entry name" value="FI18007P1-RELATED"/>
    <property type="match status" value="1"/>
</dbReference>
<protein>
    <submittedName>
        <fullName evidence="3 4">Cuticular protein</fullName>
    </submittedName>
</protein>
<evidence type="ECO:0000313" key="3">
    <source>
        <dbReference type="EMBL" id="QEE04478.1"/>
    </source>
</evidence>
<dbReference type="SMART" id="SM00494">
    <property type="entry name" value="ChtBD2"/>
    <property type="match status" value="1"/>
</dbReference>
<keyword evidence="5" id="KW-1185">Reference proteome</keyword>
<dbReference type="GO" id="GO:0008061">
    <property type="term" value="F:chitin binding"/>
    <property type="evidence" value="ECO:0007669"/>
    <property type="project" value="InterPro"/>
</dbReference>
<dbReference type="EMBL" id="QCYY01001327">
    <property type="protein sequence ID" value="ROT78834.1"/>
    <property type="molecule type" value="Genomic_DNA"/>
</dbReference>
<dbReference type="AlphaFoldDB" id="A0A3R7PPS2"/>
<dbReference type="Pfam" id="PF01607">
    <property type="entry name" value="CBM_14"/>
    <property type="match status" value="1"/>
</dbReference>
<dbReference type="OrthoDB" id="6342296at2759"/>
<proteinExistence type="evidence at transcript level"/>
<dbReference type="EMBL" id="MH550050">
    <property type="protein sequence ID" value="QEE04478.1"/>
    <property type="molecule type" value="mRNA"/>
</dbReference>
<dbReference type="Proteomes" id="UP000283509">
    <property type="component" value="Unassembled WGS sequence"/>
</dbReference>